<evidence type="ECO:0000256" key="4">
    <source>
        <dbReference type="ARBA" id="ARBA00016244"/>
    </source>
</evidence>
<evidence type="ECO:0000256" key="6">
    <source>
        <dbReference type="ARBA" id="ARBA00023143"/>
    </source>
</evidence>
<dbReference type="OrthoDB" id="9802553at2"/>
<evidence type="ECO:0000259" key="9">
    <source>
        <dbReference type="Pfam" id="PF06429"/>
    </source>
</evidence>
<keyword evidence="5" id="KW-0964">Secreted</keyword>
<gene>
    <name evidence="11" type="ORF">SE15_02820</name>
</gene>
<evidence type="ECO:0000313" key="12">
    <source>
        <dbReference type="Proteomes" id="UP000050544"/>
    </source>
</evidence>
<reference evidence="11 12" key="1">
    <citation type="submission" date="2015-07" db="EMBL/GenBank/DDBJ databases">
        <title>Whole genome sequence of Thermanaerothrix daxensis DSM 23592.</title>
        <authorList>
            <person name="Hemp J."/>
            <person name="Ward L.M."/>
            <person name="Pace L.A."/>
            <person name="Fischer W.W."/>
        </authorList>
    </citation>
    <scope>NUCLEOTIDE SEQUENCE [LARGE SCALE GENOMIC DNA]</scope>
    <source>
        <strain evidence="11 12">GNS-1</strain>
    </source>
</reference>
<dbReference type="InterPro" id="IPR002371">
    <property type="entry name" value="FlgK"/>
</dbReference>
<dbReference type="NCBIfam" id="TIGR02492">
    <property type="entry name" value="flgK_ends"/>
    <property type="match status" value="1"/>
</dbReference>
<dbReference type="Pfam" id="PF00460">
    <property type="entry name" value="Flg_bb_rod"/>
    <property type="match status" value="1"/>
</dbReference>
<dbReference type="GO" id="GO:0005576">
    <property type="term" value="C:extracellular region"/>
    <property type="evidence" value="ECO:0007669"/>
    <property type="project" value="UniProtKB-SubCell"/>
</dbReference>
<dbReference type="InterPro" id="IPR001444">
    <property type="entry name" value="Flag_bb_rod_N"/>
</dbReference>
<proteinExistence type="inferred from homology"/>
<dbReference type="PANTHER" id="PTHR30033:SF1">
    <property type="entry name" value="FLAGELLAR HOOK-ASSOCIATED PROTEIN 1"/>
    <property type="match status" value="1"/>
</dbReference>
<dbReference type="EMBL" id="LGKO01000002">
    <property type="protein sequence ID" value="KPL84125.1"/>
    <property type="molecule type" value="Genomic_DNA"/>
</dbReference>
<dbReference type="STRING" id="869279.SE15_02820"/>
<comment type="caution">
    <text evidence="11">The sequence shown here is derived from an EMBL/GenBank/DDBJ whole genome shotgun (WGS) entry which is preliminary data.</text>
</comment>
<protein>
    <recommendedName>
        <fullName evidence="4">Flagellar hook-associated protein 1</fullName>
    </recommendedName>
</protein>
<comment type="similarity">
    <text evidence="3">Belongs to the flagella basal body rod proteins family.</text>
</comment>
<evidence type="ECO:0000256" key="3">
    <source>
        <dbReference type="ARBA" id="ARBA00009677"/>
    </source>
</evidence>
<evidence type="ECO:0000313" key="11">
    <source>
        <dbReference type="EMBL" id="KPL84125.1"/>
    </source>
</evidence>
<dbReference type="InterPro" id="IPR010930">
    <property type="entry name" value="Flg_bb/hook_C_dom"/>
</dbReference>
<accession>A0A0P6YGM4</accession>
<dbReference type="SUPFAM" id="SSF64518">
    <property type="entry name" value="Phase 1 flagellin"/>
    <property type="match status" value="1"/>
</dbReference>
<dbReference type="PATRIC" id="fig|869279.4.peg.563"/>
<feature type="domain" description="Flagellar hook-associated protein FlgK helical" evidence="10">
    <location>
        <begin position="102"/>
        <end position="324"/>
    </location>
</feature>
<feature type="domain" description="Flagellar basal body rod protein N-terminal" evidence="8">
    <location>
        <begin position="9"/>
        <end position="38"/>
    </location>
</feature>
<evidence type="ECO:0000256" key="1">
    <source>
        <dbReference type="ARBA" id="ARBA00004365"/>
    </source>
</evidence>
<sequence>MSTLFSNLSIALSALLSHQRAIEVIEHNVANANTPGYRRQEAVLSAATPTSPNLFKFGGGSGQVGSGVQVEMIRRYSLDFFDKRYRNEIARAKTWETRSDLLKQVEIALGETSDNSLLNRLDAFWNGWLLLSSDPTNMALRADLLERTRNLAEAFNRRINRLETVRADQETALQQKVDEINALASRIAKLNQEITRIYSVGDQPNDLLDERDRILDRLAELSGAISYRRENGEVTVSVGGHVLVFGPTSYRLTLDPSTKTPIWEDGQPYNAADGEIQGILSVRDGDIQTLIDGLNTLASDIINFVNAIHTHAYGLDSQTGRPLFVGQDAHTIALNPTITDPAFLGVAGRPDAPGDNTAALQIAAGYSAMRMSNGSATYGQFYTAQVASLGLSIQTAQTRAKDYATVAESLNTQRESVSGVSLDEEAANLVRFQRAFQAAARLMNVADEMLDRIINGLGYAGR</sequence>
<dbReference type="PANTHER" id="PTHR30033">
    <property type="entry name" value="FLAGELLAR HOOK-ASSOCIATED PROTEIN 1"/>
    <property type="match status" value="1"/>
</dbReference>
<evidence type="ECO:0000259" key="10">
    <source>
        <dbReference type="Pfam" id="PF22638"/>
    </source>
</evidence>
<feature type="domain" description="Flagellar basal-body/hook protein C-terminal" evidence="9">
    <location>
        <begin position="417"/>
        <end position="455"/>
    </location>
</feature>
<dbReference type="GO" id="GO:0005198">
    <property type="term" value="F:structural molecule activity"/>
    <property type="evidence" value="ECO:0007669"/>
    <property type="project" value="InterPro"/>
</dbReference>
<organism evidence="11 12">
    <name type="scientific">Thermanaerothrix daxensis</name>
    <dbReference type="NCBI Taxonomy" id="869279"/>
    <lineage>
        <taxon>Bacteria</taxon>
        <taxon>Bacillati</taxon>
        <taxon>Chloroflexota</taxon>
        <taxon>Anaerolineae</taxon>
        <taxon>Anaerolineales</taxon>
        <taxon>Anaerolineaceae</taxon>
        <taxon>Thermanaerothrix</taxon>
    </lineage>
</organism>
<keyword evidence="7" id="KW-0175">Coiled coil</keyword>
<dbReference type="AlphaFoldDB" id="A0A0P6YGM4"/>
<keyword evidence="12" id="KW-1185">Reference proteome</keyword>
<dbReference type="Pfam" id="PF22638">
    <property type="entry name" value="FlgK_D1"/>
    <property type="match status" value="1"/>
</dbReference>
<dbReference type="RefSeq" id="WP_054520574.1">
    <property type="nucleotide sequence ID" value="NZ_LGKO01000002.1"/>
</dbReference>
<dbReference type="GO" id="GO:0044780">
    <property type="term" value="P:bacterial-type flagellum assembly"/>
    <property type="evidence" value="ECO:0007669"/>
    <property type="project" value="InterPro"/>
</dbReference>
<evidence type="ECO:0000256" key="2">
    <source>
        <dbReference type="ARBA" id="ARBA00004613"/>
    </source>
</evidence>
<evidence type="ECO:0000259" key="8">
    <source>
        <dbReference type="Pfam" id="PF00460"/>
    </source>
</evidence>
<name>A0A0P6YGM4_9CHLR</name>
<evidence type="ECO:0000256" key="7">
    <source>
        <dbReference type="SAM" id="Coils"/>
    </source>
</evidence>
<dbReference type="Pfam" id="PF06429">
    <property type="entry name" value="Flg_bbr_C"/>
    <property type="match status" value="1"/>
</dbReference>
<feature type="coiled-coil region" evidence="7">
    <location>
        <begin position="145"/>
        <end position="193"/>
    </location>
</feature>
<dbReference type="Proteomes" id="UP000050544">
    <property type="component" value="Unassembled WGS sequence"/>
</dbReference>
<dbReference type="InterPro" id="IPR053927">
    <property type="entry name" value="FlgK_helical"/>
</dbReference>
<evidence type="ECO:0000256" key="5">
    <source>
        <dbReference type="ARBA" id="ARBA00022525"/>
    </source>
</evidence>
<dbReference type="GO" id="GO:0009424">
    <property type="term" value="C:bacterial-type flagellum hook"/>
    <property type="evidence" value="ECO:0007669"/>
    <property type="project" value="InterPro"/>
</dbReference>
<comment type="subcellular location">
    <subcellularLocation>
        <location evidence="1">Bacterial flagellum</location>
    </subcellularLocation>
    <subcellularLocation>
        <location evidence="2">Secreted</location>
    </subcellularLocation>
</comment>
<keyword evidence="6" id="KW-0975">Bacterial flagellum</keyword>